<accession>A0ACD5ZE03</accession>
<reference evidence="1" key="2">
    <citation type="submission" date="2025-09" db="UniProtKB">
        <authorList>
            <consortium name="EnsemblPlants"/>
        </authorList>
    </citation>
    <scope>IDENTIFICATION</scope>
</reference>
<protein>
    <submittedName>
        <fullName evidence="1">Uncharacterized protein</fullName>
    </submittedName>
</protein>
<evidence type="ECO:0000313" key="1">
    <source>
        <dbReference type="EnsemblPlants" id="AVESA.00010b.r2.6DG1152150.1.CDS"/>
    </source>
</evidence>
<name>A0ACD5ZE03_AVESA</name>
<dbReference type="Proteomes" id="UP001732700">
    <property type="component" value="Chromosome 6D"/>
</dbReference>
<proteinExistence type="predicted"/>
<reference evidence="1" key="1">
    <citation type="submission" date="2021-05" db="EMBL/GenBank/DDBJ databases">
        <authorList>
            <person name="Scholz U."/>
            <person name="Mascher M."/>
            <person name="Fiebig A."/>
        </authorList>
    </citation>
    <scope>NUCLEOTIDE SEQUENCE [LARGE SCALE GENOMIC DNA]</scope>
</reference>
<keyword evidence="2" id="KW-1185">Reference proteome</keyword>
<evidence type="ECO:0000313" key="2">
    <source>
        <dbReference type="Proteomes" id="UP001732700"/>
    </source>
</evidence>
<dbReference type="EnsemblPlants" id="AVESA.00010b.r2.6DG1152150.1">
    <property type="protein sequence ID" value="AVESA.00010b.r2.6DG1152150.1.CDS"/>
    <property type="gene ID" value="AVESA.00010b.r2.6DG1152150"/>
</dbReference>
<sequence>MAAAGEAPAGLFSGVWFRLRAAASVLRSRGQASGGGDGEGENNEADEEEEEAAVRSRLARRAAAARRLGRKLAFLSFNLEVLVFVYAFWRARRRSLLSWRLPTQALPMLVVPALATLIYAAFVRFTRTLDLKDRKTLERLEQDKQQTDGEPRELDQNDQNNVQNCDGVDDATDSSVATDSVPHTPKLKKHRQSSVKQRDDCEADMAWGHSKDFQPAPSGGLRLRRLSSAKTYMTNSSATERSEEKTQKTPSVSAYSDQHVYYVPISTEDTVSYPSDDHSRSAIYSMLAQPANVPQELPAGDGEEAGFDDSWDIMATCSSSSKENLMSPAGPHNSFSDGDDSRSSEHALSYLSTAFQELLVKVDQEHSPSLPEKLEFSHVLMKEATTSPLNDFVSHGSINDLIPDLSDPVPPASETLKDLPAEGVNEKALLEPHTSSVLQLYSFTSEENSTSCAVDDKELLITSDVETYPLPPSSDAAIVNIDSVNPKWSLLLELYGNRVEETESSKFHIPEESTTPFNMEEALVCPPEVNSMECCLGTPEFSLCSQEAEKLEGAGGFSFIDDNPELNFLSSPELVVEGGEDAIEKESCELNTKEENAFHVNMEEEALHDPLIVSTGTREQCLEASGVSSCIQDTKAREVPGIVNFVTANPELMYLSSPEVLAEDDEEFKEDKTSDLHLPEQNDTPFNFEKEPILDSLVADTAEHLLVTPLHSEEIKITEVHDVVKEDIFESEGDEAFKHRELVVTHSDEDSMTRFNLEEVSLCPPSVSSIEHCLGTPEASLCSQETEKLEGAGNFSFIDDNPELGFLSSPELVVEVGEDAIEVKSRELNTKEENAILINTEEEALQDPLIVSICTRERCLEASDVPSCIQDAKAREVPGIINFVTANPELMYPPSPELCAEDDEDSEEDKMSELHLPEQNGLPLNIEKEPVLDSPVADTAEHLLVTPLYSEEVEITEVHDVVKEGIFDSEGEDTFNHRKLAVTPSDDDSNTQNFTSDSMPVQFILNTDRNEFLQGGQEAFSEPLHQSTCHSEGLFLSSGGRNNDEVYSSNSNVYANVVEDEEPFAGQEGLPKFQDEMPITFSDSPIFLDEVKSAAIVDSDAASPKLSLQTDLHGGGVEENELSKYHVPEEIRTPFNLEEEVVLSPLAVNNGSLFKQLKFICESAGTPDFSVCNQETDEMEVAGSVSFAEASPELSFLSSPELVADGGEDTREKGTDELRTKEENETLIILEDEALQGEPVVSTTDQSLETSEFSLSSQGAKTTEVPEIVSFVTVSPELNYSAFPDLHAERDEDFKVDGMSDLLLEQKGLPINLGKEPFLDPLVVDTAEDVLVTSELLVCSEEIKMTEVHGVVKEVLSESEDVGAFDHQKLVRISPDDDSTTQNLISNSASAQFISDTSVHETSQADQEVLSEPPHESTFHSEGIFFSSGEFNHDEGKVEVPFAGQEGLSNSEDEKALTPLDTSIMLDEVASAENLTDNSGSSLSVPDSSHIQSLHNHEQASSEASQEAIFLLEGSHTSSDEGINSEIFSLYSRSSSCVSEINMPETLRGGTSSEPPNDRDLSFEERNPVTFPNVDSTESNTNDPLTFEFILESNMIETLNDAEEATVGSPHEVSSNFLGTFVAPDVINGMKESDEHLELSSSSFAPVVDAFESLQTGLGFSEPQFENDFAVQETPVSPKDVNDAGNCVTNAVGGPEDSERTSIVDLQDGDILTLHRAYMSPEDVSDDENSLADDYASNLPHTVESHFFSENLSPESQDPLSSEEILVYPDEGSNSRNDVSSANSSLRSTVVNLAEPCGIDQEGTQQHDETILGIEDNSGSLDIPDVVTADSREAEILYDGMSSFEGTLISLDGENNAEEDSPNNSGSFMHTAQINTQSLLGLEEGSFKSEDEIAINSISQYEIDTEEASSSNLDNFSSASSRHDISFMEAPQAQDCPIDSGREKVFPKDKEPKDGESKDMKEDVKDLDDGHEDNPIDIFGVDETTAALAPKPYVELYANDASSRDPAMGTSNDSDMAIVSGFQQSKPVVAVINSNGNSTMSELADGQYTGSIDGDTETLPSSVATDTQNISNDMTARVSVEWPTTE</sequence>
<organism evidence="1 2">
    <name type="scientific">Avena sativa</name>
    <name type="common">Oat</name>
    <dbReference type="NCBI Taxonomy" id="4498"/>
    <lineage>
        <taxon>Eukaryota</taxon>
        <taxon>Viridiplantae</taxon>
        <taxon>Streptophyta</taxon>
        <taxon>Embryophyta</taxon>
        <taxon>Tracheophyta</taxon>
        <taxon>Spermatophyta</taxon>
        <taxon>Magnoliopsida</taxon>
        <taxon>Liliopsida</taxon>
        <taxon>Poales</taxon>
        <taxon>Poaceae</taxon>
        <taxon>BOP clade</taxon>
        <taxon>Pooideae</taxon>
        <taxon>Poodae</taxon>
        <taxon>Poeae</taxon>
        <taxon>Poeae Chloroplast Group 1 (Aveneae type)</taxon>
        <taxon>Aveninae</taxon>
        <taxon>Avena</taxon>
    </lineage>
</organism>